<comment type="caution">
    <text evidence="3">The sequence shown here is derived from an EMBL/GenBank/DDBJ whole genome shotgun (WGS) entry which is preliminary data.</text>
</comment>
<dbReference type="Gene3D" id="1.10.10.60">
    <property type="entry name" value="Homeodomain-like"/>
    <property type="match status" value="1"/>
</dbReference>
<dbReference type="GO" id="GO:0003700">
    <property type="term" value="F:DNA-binding transcription factor activity"/>
    <property type="evidence" value="ECO:0007669"/>
    <property type="project" value="InterPro"/>
</dbReference>
<dbReference type="InterPro" id="IPR018060">
    <property type="entry name" value="HTH_AraC"/>
</dbReference>
<dbReference type="SMART" id="SM00342">
    <property type="entry name" value="HTH_ARAC"/>
    <property type="match status" value="1"/>
</dbReference>
<dbReference type="Pfam" id="PF12833">
    <property type="entry name" value="HTH_18"/>
    <property type="match status" value="1"/>
</dbReference>
<gene>
    <name evidence="3" type="ORF">FKV24_016440</name>
</gene>
<reference evidence="3 4" key="1">
    <citation type="submission" date="2019-10" db="EMBL/GenBank/DDBJ databases">
        <title>Lysobacter alkalisoli sp. nov., isolated from saline-alkaline soil.</title>
        <authorList>
            <person name="Sun J.-Q."/>
        </authorList>
    </citation>
    <scope>NUCLEOTIDE SEQUENCE [LARGE SCALE GENOMIC DNA]</scope>
    <source>
        <strain evidence="3 4">KCTC 42381</strain>
    </source>
</reference>
<dbReference type="PROSITE" id="PS01124">
    <property type="entry name" value="HTH_ARAC_FAMILY_2"/>
    <property type="match status" value="1"/>
</dbReference>
<dbReference type="InterPro" id="IPR009594">
    <property type="entry name" value="Tscrpt_reg_HTH_AraC_N"/>
</dbReference>
<evidence type="ECO:0000313" key="4">
    <source>
        <dbReference type="Proteomes" id="UP000320431"/>
    </source>
</evidence>
<dbReference type="GO" id="GO:0043565">
    <property type="term" value="F:sequence-specific DNA binding"/>
    <property type="evidence" value="ECO:0007669"/>
    <property type="project" value="InterPro"/>
</dbReference>
<dbReference type="Proteomes" id="UP000320431">
    <property type="component" value="Unassembled WGS sequence"/>
</dbReference>
<dbReference type="EMBL" id="VICD02000286">
    <property type="protein sequence ID" value="KAB8168049.1"/>
    <property type="molecule type" value="Genomic_DNA"/>
</dbReference>
<dbReference type="AlphaFoldDB" id="A0A507ZY06"/>
<proteinExistence type="predicted"/>
<dbReference type="RefSeq" id="WP_141483147.1">
    <property type="nucleotide sequence ID" value="NZ_VICD02000286.1"/>
</dbReference>
<organism evidence="3 4">
    <name type="scientific">Marilutibacter maris</name>
    <dbReference type="NCBI Taxonomy" id="1605891"/>
    <lineage>
        <taxon>Bacteria</taxon>
        <taxon>Pseudomonadati</taxon>
        <taxon>Pseudomonadota</taxon>
        <taxon>Gammaproteobacteria</taxon>
        <taxon>Lysobacterales</taxon>
        <taxon>Lysobacteraceae</taxon>
        <taxon>Marilutibacter</taxon>
    </lineage>
</organism>
<evidence type="ECO:0000256" key="2">
    <source>
        <dbReference type="ARBA" id="ARBA00023163"/>
    </source>
</evidence>
<dbReference type="PANTHER" id="PTHR43436">
    <property type="entry name" value="ARAC-FAMILY TRANSCRIPTIONAL REGULATOR"/>
    <property type="match status" value="1"/>
</dbReference>
<evidence type="ECO:0000313" key="3">
    <source>
        <dbReference type="EMBL" id="KAB8168049.1"/>
    </source>
</evidence>
<dbReference type="Pfam" id="PF06719">
    <property type="entry name" value="AraC_N"/>
    <property type="match status" value="1"/>
</dbReference>
<name>A0A507ZY06_9GAMM</name>
<protein>
    <submittedName>
        <fullName evidence="3">Helix-turn-helix domain-containing protein</fullName>
    </submittedName>
</protein>
<keyword evidence="1" id="KW-0805">Transcription regulation</keyword>
<sequence length="302" mass="33746">MKEKIAPPADLGSRIARWTSGLNRLDTTIPGLTFHRWETPTEPTSYMLPSSICLIGQGRKRLFLGKETYIYDANRFLITAVDLPVVSQILEASADAPYLGLTLELDLRLIAQLMVSGDMPPSRTPKAQLGIAVSEVPPSLLDAFNRLIDLMEQPDDIAALAPLIKQEIFYRLLTGTQGPLLRRIGTVGNHGYQVSRAIDWLKSNFSKPMKVEDLANRAGLSLSAFHTHFRAITALSPLQFQKRMRLNEARRLMLTEHMDASGAAFKVGYESPSQFSREYSRYFGAPPTRDIKNLAETSTIQR</sequence>
<evidence type="ECO:0000256" key="1">
    <source>
        <dbReference type="ARBA" id="ARBA00023015"/>
    </source>
</evidence>
<accession>A0A507ZY06</accession>
<keyword evidence="2" id="KW-0804">Transcription</keyword>
<dbReference type="InterPro" id="IPR009057">
    <property type="entry name" value="Homeodomain-like_sf"/>
</dbReference>
<dbReference type="SUPFAM" id="SSF46689">
    <property type="entry name" value="Homeodomain-like"/>
    <property type="match status" value="2"/>
</dbReference>
<dbReference type="PANTHER" id="PTHR43436:SF1">
    <property type="entry name" value="TRANSCRIPTIONAL REGULATORY PROTEIN"/>
    <property type="match status" value="1"/>
</dbReference>